<protein>
    <submittedName>
        <fullName evidence="2">Uncharacterized protein</fullName>
    </submittedName>
</protein>
<sequence>MKLALAMAMLAGLGAATAEPQATATVTATARAEAAFAVDAPWTATVGKKDPTELHINVMEREHGTLGVSVPLADLAGLTGAELYGTGKPVTFVLRRESGTVTFTGRFANGTGQGTLHYAADPAYFARVQALGVRNDLLRERANVLALPLLDVRSDYIAAMHGEGAFADLSDYLGMRALNARPEVVHELRVLLGAPLRASDVLSVTALGVTPDYVREMSRALPGVSARDLTSLKALDVSADYVGTMRAAGARIRSASDAQSFRALGISPEAVKRAIAHGKPNPSASDVMEISMRY</sequence>
<dbReference type="EMBL" id="JBHUDY010000001">
    <property type="protein sequence ID" value="MFD1611206.1"/>
    <property type="molecule type" value="Genomic_DNA"/>
</dbReference>
<dbReference type="RefSeq" id="WP_380887607.1">
    <property type="nucleotide sequence ID" value="NZ_JBHUDY010000001.1"/>
</dbReference>
<comment type="caution">
    <text evidence="2">The sequence shown here is derived from an EMBL/GenBank/DDBJ whole genome shotgun (WGS) entry which is preliminary data.</text>
</comment>
<name>A0ABW4I198_9SPHN</name>
<feature type="signal peptide" evidence="1">
    <location>
        <begin position="1"/>
        <end position="18"/>
    </location>
</feature>
<evidence type="ECO:0000313" key="3">
    <source>
        <dbReference type="Proteomes" id="UP001597115"/>
    </source>
</evidence>
<evidence type="ECO:0000313" key="2">
    <source>
        <dbReference type="EMBL" id="MFD1611206.1"/>
    </source>
</evidence>
<gene>
    <name evidence="2" type="ORF">ACFSCW_05255</name>
</gene>
<accession>A0ABW4I198</accession>
<feature type="chain" id="PRO_5046400932" evidence="1">
    <location>
        <begin position="19"/>
        <end position="294"/>
    </location>
</feature>
<reference evidence="3" key="1">
    <citation type="journal article" date="2019" name="Int. J. Syst. Evol. Microbiol.">
        <title>The Global Catalogue of Microorganisms (GCM) 10K type strain sequencing project: providing services to taxonomists for standard genome sequencing and annotation.</title>
        <authorList>
            <consortium name="The Broad Institute Genomics Platform"/>
            <consortium name="The Broad Institute Genome Sequencing Center for Infectious Disease"/>
            <person name="Wu L."/>
            <person name="Ma J."/>
        </authorList>
    </citation>
    <scope>NUCLEOTIDE SEQUENCE [LARGE SCALE GENOMIC DNA]</scope>
    <source>
        <strain evidence="3">CGMCC 1.16275</strain>
    </source>
</reference>
<organism evidence="2 3">
    <name type="scientific">Sphingomonas tabacisoli</name>
    <dbReference type="NCBI Taxonomy" id="2249466"/>
    <lineage>
        <taxon>Bacteria</taxon>
        <taxon>Pseudomonadati</taxon>
        <taxon>Pseudomonadota</taxon>
        <taxon>Alphaproteobacteria</taxon>
        <taxon>Sphingomonadales</taxon>
        <taxon>Sphingomonadaceae</taxon>
        <taxon>Sphingomonas</taxon>
    </lineage>
</organism>
<dbReference type="Proteomes" id="UP001597115">
    <property type="component" value="Unassembled WGS sequence"/>
</dbReference>
<keyword evidence="1" id="KW-0732">Signal</keyword>
<evidence type="ECO:0000256" key="1">
    <source>
        <dbReference type="SAM" id="SignalP"/>
    </source>
</evidence>
<keyword evidence="3" id="KW-1185">Reference proteome</keyword>
<proteinExistence type="predicted"/>